<evidence type="ECO:0000313" key="2">
    <source>
        <dbReference type="EMBL" id="PPL20235.1"/>
    </source>
</evidence>
<dbReference type="Pfam" id="PF20254">
    <property type="entry name" value="DMFA2_C"/>
    <property type="match status" value="1"/>
</dbReference>
<evidence type="ECO:0000259" key="1">
    <source>
        <dbReference type="Pfam" id="PF20254"/>
    </source>
</evidence>
<name>A0ABX5AZ76_9MICO</name>
<dbReference type="EMBL" id="MPZN01000003">
    <property type="protein sequence ID" value="PPL20235.1"/>
    <property type="molecule type" value="Genomic_DNA"/>
</dbReference>
<organism evidence="2 3">
    <name type="scientific">Microterricola pindariensis</name>
    <dbReference type="NCBI Taxonomy" id="478010"/>
    <lineage>
        <taxon>Bacteria</taxon>
        <taxon>Bacillati</taxon>
        <taxon>Actinomycetota</taxon>
        <taxon>Actinomycetes</taxon>
        <taxon>Micrococcales</taxon>
        <taxon>Microbacteriaceae</taxon>
        <taxon>Microterricola</taxon>
    </lineage>
</organism>
<protein>
    <recommendedName>
        <fullName evidence="1">N,N-dimethylformamidase beta subunit-like C-terminal domain-containing protein</fullName>
    </recommendedName>
</protein>
<dbReference type="InterPro" id="IPR046540">
    <property type="entry name" value="DMFA2_C"/>
</dbReference>
<sequence length="430" mass="46917">MHFHSDDIEDAAWASTVDMQLPVGLASGIYCVLVETPTAQDHVPLFVSPAMGVERAEVLFLAPTFSYVAYANSRLAEELDYSGGTLTDLTVEESMRDQQIYAHREFGMSLYDHHVDGSGNCYSSSLRPILNMRWDFRSAMQSAPRHFAADLMWPGWFAHEKVEFDVLSDHGLHERGAGTLAGYKLVITGSHPEYWSAEMLDAMEVYLASGGSLAYTGGNGFYWVTSASAGRPHLLEVRRGQQGIRTWEGEPGEGTQSQSAEPGGLWRLRGRAPNKLVGVGMAAQGWDSATPGFAKTELATDPRVAELFDGIDENVIGDFGLVLGGAAGDEIDRADIRLGTPRHTLIIARSQPHSEYYLAALEEITTPTPLINGSNNPNVHADITFFETGSGGFVVSTSAITWLGSMAYRRFENNAARFMHNVLHKAVATP</sequence>
<gene>
    <name evidence="2" type="ORF">GY24_01430</name>
</gene>
<reference evidence="2 3" key="1">
    <citation type="journal article" date="2008" name="Int. J. Syst. Evol. Microbiol.">
        <title>Leifsonia pindariensis sp. nov., isolated from the Pindari glacier of the Indian Himalayas, and emended description of the genus Leifsonia.</title>
        <authorList>
            <person name="Reddy G.S."/>
            <person name="Prabagaran S.R."/>
            <person name="Shivaji S."/>
        </authorList>
    </citation>
    <scope>NUCLEOTIDE SEQUENCE [LARGE SCALE GENOMIC DNA]</scope>
    <source>
        <strain evidence="2 3">PON 10</strain>
    </source>
</reference>
<comment type="caution">
    <text evidence="2">The sequence shown here is derived from an EMBL/GenBank/DDBJ whole genome shotgun (WGS) entry which is preliminary data.</text>
</comment>
<feature type="domain" description="N,N-dimethylformamidase beta subunit-like C-terminal" evidence="1">
    <location>
        <begin position="1"/>
        <end position="409"/>
    </location>
</feature>
<accession>A0ABX5AZ76</accession>
<dbReference type="Proteomes" id="UP000237755">
    <property type="component" value="Unassembled WGS sequence"/>
</dbReference>
<evidence type="ECO:0000313" key="3">
    <source>
        <dbReference type="Proteomes" id="UP000237755"/>
    </source>
</evidence>
<keyword evidence="3" id="KW-1185">Reference proteome</keyword>
<proteinExistence type="predicted"/>